<keyword evidence="3" id="KW-1185">Reference proteome</keyword>
<feature type="chain" id="PRO_5045284941" evidence="1">
    <location>
        <begin position="19"/>
        <end position="180"/>
    </location>
</feature>
<proteinExistence type="predicted"/>
<dbReference type="Proteomes" id="UP001648503">
    <property type="component" value="Unassembled WGS sequence"/>
</dbReference>
<name>A0ABQ8F667_9FUNG</name>
<feature type="signal peptide" evidence="1">
    <location>
        <begin position="1"/>
        <end position="18"/>
    </location>
</feature>
<organism evidence="2 3">
    <name type="scientific">Batrachochytrium salamandrivorans</name>
    <dbReference type="NCBI Taxonomy" id="1357716"/>
    <lineage>
        <taxon>Eukaryota</taxon>
        <taxon>Fungi</taxon>
        <taxon>Fungi incertae sedis</taxon>
        <taxon>Chytridiomycota</taxon>
        <taxon>Chytridiomycota incertae sedis</taxon>
        <taxon>Chytridiomycetes</taxon>
        <taxon>Rhizophydiales</taxon>
        <taxon>Rhizophydiales incertae sedis</taxon>
        <taxon>Batrachochytrium</taxon>
    </lineage>
</organism>
<gene>
    <name evidence="2" type="ORF">BASA50_007768</name>
</gene>
<comment type="caution">
    <text evidence="2">The sequence shown here is derived from an EMBL/GenBank/DDBJ whole genome shotgun (WGS) entry which is preliminary data.</text>
</comment>
<dbReference type="EMBL" id="JAFCIX010000365">
    <property type="protein sequence ID" value="KAH6592931.1"/>
    <property type="molecule type" value="Genomic_DNA"/>
</dbReference>
<accession>A0ABQ8F667</accession>
<evidence type="ECO:0000256" key="1">
    <source>
        <dbReference type="SAM" id="SignalP"/>
    </source>
</evidence>
<evidence type="ECO:0000313" key="2">
    <source>
        <dbReference type="EMBL" id="KAH6592931.1"/>
    </source>
</evidence>
<keyword evidence="1" id="KW-0732">Signal</keyword>
<reference evidence="2 3" key="1">
    <citation type="submission" date="2021-02" db="EMBL/GenBank/DDBJ databases">
        <title>Variation within the Batrachochytrium salamandrivorans European outbreak.</title>
        <authorList>
            <person name="Kelly M."/>
            <person name="Pasmans F."/>
            <person name="Shea T.P."/>
            <person name="Munoz J.F."/>
            <person name="Carranza S."/>
            <person name="Cuomo C.A."/>
            <person name="Martel A."/>
        </authorList>
    </citation>
    <scope>NUCLEOTIDE SEQUENCE [LARGE SCALE GENOMIC DNA]</scope>
    <source>
        <strain evidence="2 3">AMFP18/2</strain>
    </source>
</reference>
<protein>
    <submittedName>
        <fullName evidence="2">Uncharacterized protein</fullName>
    </submittedName>
</protein>
<sequence>MKLSSFFVAAMVVASVNAGLIDRSKVEDIAPRLRNNHYHLPRMRCFATVQKQKEDYPILEHTFNNDPSHNSLLIVLFGLQNKILGLAGQIESELTKHHSQTKSTGSPNSGYSYKTIAELLGQIDECLIQFDKNESIYLSEHPTLPTNFPILSFEDLNKIVEIVKISNASLDSSDVCCLWV</sequence>
<evidence type="ECO:0000313" key="3">
    <source>
        <dbReference type="Proteomes" id="UP001648503"/>
    </source>
</evidence>